<feature type="signal peptide" evidence="5">
    <location>
        <begin position="1"/>
        <end position="25"/>
    </location>
</feature>
<keyword evidence="8" id="KW-1185">Reference proteome</keyword>
<organism evidence="7 8">
    <name type="scientific">Roseicyclus elongatus DSM 19469</name>
    <dbReference type="NCBI Taxonomy" id="1294273"/>
    <lineage>
        <taxon>Bacteria</taxon>
        <taxon>Pseudomonadati</taxon>
        <taxon>Pseudomonadota</taxon>
        <taxon>Alphaproteobacteria</taxon>
        <taxon>Rhodobacterales</taxon>
        <taxon>Roseobacteraceae</taxon>
        <taxon>Roseicyclus</taxon>
    </lineage>
</organism>
<dbReference type="GO" id="GO:0016020">
    <property type="term" value="C:membrane"/>
    <property type="evidence" value="ECO:0007669"/>
    <property type="project" value="UniProtKB-SubCell"/>
</dbReference>
<keyword evidence="2 5" id="KW-0732">Signal</keyword>
<evidence type="ECO:0000256" key="2">
    <source>
        <dbReference type="ARBA" id="ARBA00022729"/>
    </source>
</evidence>
<keyword evidence="3" id="KW-0472">Membrane</keyword>
<evidence type="ECO:0000313" key="7">
    <source>
        <dbReference type="EMBL" id="AHM05884.1"/>
    </source>
</evidence>
<dbReference type="Proteomes" id="UP000019593">
    <property type="component" value="Chromosome"/>
</dbReference>
<evidence type="ECO:0000259" key="6">
    <source>
        <dbReference type="Pfam" id="PF13505"/>
    </source>
</evidence>
<dbReference type="EMBL" id="CP004372">
    <property type="protein sequence ID" value="AHM05884.1"/>
    <property type="molecule type" value="Genomic_DNA"/>
</dbReference>
<dbReference type="HOGENOM" id="CLU_1077218_0_0_5"/>
<feature type="domain" description="Outer membrane protein beta-barrel" evidence="6">
    <location>
        <begin position="28"/>
        <end position="242"/>
    </location>
</feature>
<comment type="subcellular location">
    <subcellularLocation>
        <location evidence="1">Membrane</location>
    </subcellularLocation>
</comment>
<accession>W8RXE9</accession>
<dbReference type="PANTHER" id="PTHR34001:SF3">
    <property type="entry name" value="BLL7405 PROTEIN"/>
    <property type="match status" value="1"/>
</dbReference>
<dbReference type="STRING" id="1294273.roselon_03640"/>
<reference evidence="7 8" key="1">
    <citation type="submission" date="2013-03" db="EMBL/GenBank/DDBJ databases">
        <authorList>
            <person name="Fiebig A."/>
            <person name="Goeker M."/>
            <person name="Klenk H.-P.P."/>
        </authorList>
    </citation>
    <scope>NUCLEOTIDE SEQUENCE [LARGE SCALE GENOMIC DNA]</scope>
    <source>
        <strain evidence="8">DSM 19469</strain>
    </source>
</reference>
<dbReference type="SUPFAM" id="SSF56925">
    <property type="entry name" value="OMPA-like"/>
    <property type="match status" value="1"/>
</dbReference>
<dbReference type="Pfam" id="PF13505">
    <property type="entry name" value="OMP_b-brl"/>
    <property type="match status" value="1"/>
</dbReference>
<dbReference type="PANTHER" id="PTHR34001">
    <property type="entry name" value="BLL7405 PROTEIN"/>
    <property type="match status" value="1"/>
</dbReference>
<proteinExistence type="inferred from homology"/>
<dbReference type="InterPro" id="IPR051692">
    <property type="entry name" value="OMP-like"/>
</dbReference>
<feature type="chain" id="PRO_5004915215" evidence="5">
    <location>
        <begin position="26"/>
        <end position="258"/>
    </location>
</feature>
<dbReference type="eggNOG" id="COG3637">
    <property type="taxonomic scope" value="Bacteria"/>
</dbReference>
<sequence length="258" mass="27056">MTYTRKIFGAATAIATIAIAGQAIAGGTVPAPAPAPVPVPAPVVDDFWTGFYVGGALGMGSSNYDIFADIDIPQTINGSIDLPDLGGQGALADIHIGYSHQMSSLVLGAALDATFSNIVNDTSVTGELVGTGSADFDYELSPSEMYSLTLRGGYLVNPDTQVYALVGYTHGTFTGEADLTVRDAGGTTIINESGDYSFDLAGMSFGGGIETRLSDNISLGLEYRYTAFEDYDFIDAPGLNVGFETDVQTARMVVNYRF</sequence>
<dbReference type="KEGG" id="red:roselon_03640"/>
<dbReference type="RefSeq" id="WP_025313483.1">
    <property type="nucleotide sequence ID" value="NZ_CP004372.1"/>
</dbReference>
<evidence type="ECO:0000256" key="1">
    <source>
        <dbReference type="ARBA" id="ARBA00004370"/>
    </source>
</evidence>
<gene>
    <name evidence="7" type="ORF">roselon_03640</name>
</gene>
<evidence type="ECO:0000256" key="5">
    <source>
        <dbReference type="SAM" id="SignalP"/>
    </source>
</evidence>
<dbReference type="InterPro" id="IPR011250">
    <property type="entry name" value="OMP/PagP_B-barrel"/>
</dbReference>
<protein>
    <submittedName>
        <fullName evidence="7">Outer membrane protein-like type</fullName>
    </submittedName>
</protein>
<name>W8RXE9_9RHOB</name>
<dbReference type="InterPro" id="IPR027385">
    <property type="entry name" value="Beta-barrel_OMP"/>
</dbReference>
<dbReference type="AlphaFoldDB" id="W8RXE9"/>
<dbReference type="Gene3D" id="2.40.160.20">
    <property type="match status" value="1"/>
</dbReference>
<evidence type="ECO:0000256" key="4">
    <source>
        <dbReference type="ARBA" id="ARBA00038306"/>
    </source>
</evidence>
<comment type="similarity">
    <text evidence="4">Belongs to the Omp25/RopB family.</text>
</comment>
<evidence type="ECO:0000256" key="3">
    <source>
        <dbReference type="ARBA" id="ARBA00023136"/>
    </source>
</evidence>
<evidence type="ECO:0000313" key="8">
    <source>
        <dbReference type="Proteomes" id="UP000019593"/>
    </source>
</evidence>